<dbReference type="Proteomes" id="UP001165524">
    <property type="component" value="Unassembled WGS sequence"/>
</dbReference>
<accession>A0ABT0E3J5</accession>
<evidence type="ECO:0000256" key="2">
    <source>
        <dbReference type="ARBA" id="ARBA00007637"/>
    </source>
</evidence>
<comment type="similarity">
    <text evidence="2">Belongs to the NAD(P)-dependent epimerase/dehydratase family.</text>
</comment>
<gene>
    <name evidence="4" type="ORF">MU846_01505</name>
</gene>
<protein>
    <submittedName>
        <fullName evidence="4">GDP-mannose 4,6-dehydratase</fullName>
        <ecNumber evidence="4">4.2.1.47</ecNumber>
    </submittedName>
</protein>
<dbReference type="EC" id="4.2.1.47" evidence="4"/>
<dbReference type="Pfam" id="PF01370">
    <property type="entry name" value="Epimerase"/>
    <property type="match status" value="1"/>
</dbReference>
<dbReference type="RefSeq" id="WP_246947543.1">
    <property type="nucleotide sequence ID" value="NZ_JALKII010000001.1"/>
</dbReference>
<keyword evidence="5" id="KW-1185">Reference proteome</keyword>
<sequence>MQNSTVLVTGGSGLIGTHLIKSLISEGSIVISLARSYPLQTLGIVPEYPGACFQIEGDIRNQALLEEIFANHQPTHLVHLAAQPIVGSALENAEPTFDINIRGTWLLLEAARKYGKLRSIVIASSDKAYGQQNTLPYRENFELKAKYPYDVSKQATEQLAMSYYHTHGLPISITRCGNTFGAYDLNFSRIVPGTILSCLKNEDIIIRSSGRLQRCYVYAEDVADAYLRLLTAPQERVAGQAFNVGNPTATSVIDIVKNIQQTIPESQSRIVIQNQVFGEIEHQSLDSSKIASILGWQPRSPLYQALEKTVAWYRSYRCMQSQPPRKP</sequence>
<organism evidence="4 5">
    <name type="scientific">Alcanivorax quisquiliarum</name>
    <dbReference type="NCBI Taxonomy" id="2933565"/>
    <lineage>
        <taxon>Bacteria</taxon>
        <taxon>Pseudomonadati</taxon>
        <taxon>Pseudomonadota</taxon>
        <taxon>Gammaproteobacteria</taxon>
        <taxon>Oceanospirillales</taxon>
        <taxon>Alcanivoracaceae</taxon>
        <taxon>Alcanivorax</taxon>
    </lineage>
</organism>
<dbReference type="SUPFAM" id="SSF51735">
    <property type="entry name" value="NAD(P)-binding Rossmann-fold domains"/>
    <property type="match status" value="1"/>
</dbReference>
<comment type="caution">
    <text evidence="4">The sequence shown here is derived from an EMBL/GenBank/DDBJ whole genome shotgun (WGS) entry which is preliminary data.</text>
</comment>
<reference evidence="4" key="1">
    <citation type="submission" date="2022-04" db="EMBL/GenBank/DDBJ databases">
        <title>Alcanivorax sp. CY1518 draft genome sequence.</title>
        <authorList>
            <person name="Zhao G."/>
            <person name="An M."/>
        </authorList>
    </citation>
    <scope>NUCLEOTIDE SEQUENCE</scope>
    <source>
        <strain evidence="4">CY1518</strain>
    </source>
</reference>
<dbReference type="Gene3D" id="3.40.50.720">
    <property type="entry name" value="NAD(P)-binding Rossmann-like Domain"/>
    <property type="match status" value="1"/>
</dbReference>
<evidence type="ECO:0000313" key="5">
    <source>
        <dbReference type="Proteomes" id="UP001165524"/>
    </source>
</evidence>
<feature type="domain" description="NAD-dependent epimerase/dehydratase" evidence="3">
    <location>
        <begin position="6"/>
        <end position="245"/>
    </location>
</feature>
<evidence type="ECO:0000259" key="3">
    <source>
        <dbReference type="Pfam" id="PF01370"/>
    </source>
</evidence>
<evidence type="ECO:0000256" key="1">
    <source>
        <dbReference type="ARBA" id="ARBA00005125"/>
    </source>
</evidence>
<comment type="pathway">
    <text evidence="1">Bacterial outer membrane biogenesis; LPS O-antigen biosynthesis.</text>
</comment>
<dbReference type="GO" id="GO:0008446">
    <property type="term" value="F:GDP-mannose 4,6-dehydratase activity"/>
    <property type="evidence" value="ECO:0007669"/>
    <property type="project" value="UniProtKB-EC"/>
</dbReference>
<dbReference type="EMBL" id="JALKII010000001">
    <property type="protein sequence ID" value="MCK0536381.1"/>
    <property type="molecule type" value="Genomic_DNA"/>
</dbReference>
<dbReference type="InterPro" id="IPR036291">
    <property type="entry name" value="NAD(P)-bd_dom_sf"/>
</dbReference>
<evidence type="ECO:0000313" key="4">
    <source>
        <dbReference type="EMBL" id="MCK0536381.1"/>
    </source>
</evidence>
<dbReference type="InterPro" id="IPR001509">
    <property type="entry name" value="Epimerase_deHydtase"/>
</dbReference>
<keyword evidence="4" id="KW-0456">Lyase</keyword>
<proteinExistence type="inferred from homology"/>
<name>A0ABT0E3J5_9GAMM</name>
<dbReference type="PANTHER" id="PTHR43000">
    <property type="entry name" value="DTDP-D-GLUCOSE 4,6-DEHYDRATASE-RELATED"/>
    <property type="match status" value="1"/>
</dbReference>